<evidence type="ECO:0000256" key="4">
    <source>
        <dbReference type="ARBA" id="ARBA00023242"/>
    </source>
</evidence>
<dbReference type="GO" id="GO:0000480">
    <property type="term" value="P:endonucleolytic cleavage in 5'-ETS of tricistronic rRNA transcript (SSU-rRNA, 5.8S rRNA, LSU-rRNA)"/>
    <property type="evidence" value="ECO:0007669"/>
    <property type="project" value="TreeGrafter"/>
</dbReference>
<dbReference type="CDD" id="cd12263">
    <property type="entry name" value="RRM_ABT1_like"/>
    <property type="match status" value="1"/>
</dbReference>
<evidence type="ECO:0000259" key="6">
    <source>
        <dbReference type="PROSITE" id="PS50102"/>
    </source>
</evidence>
<dbReference type="PROSITE" id="PS50102">
    <property type="entry name" value="RRM"/>
    <property type="match status" value="1"/>
</dbReference>
<dbReference type="GO" id="GO:0000447">
    <property type="term" value="P:endonucleolytic cleavage in ITS1 to separate SSU-rRNA from 5.8S rRNA and LSU-rRNA from tricistronic rRNA transcript (SSU-rRNA, 5.8S rRNA, LSU-rRNA)"/>
    <property type="evidence" value="ECO:0007669"/>
    <property type="project" value="TreeGrafter"/>
</dbReference>
<comment type="similarity">
    <text evidence="2">Belongs to the ESF2/ABP1 family.</text>
</comment>
<dbReference type="InterPro" id="IPR012677">
    <property type="entry name" value="Nucleotide-bd_a/b_plait_sf"/>
</dbReference>
<evidence type="ECO:0000256" key="3">
    <source>
        <dbReference type="ARBA" id="ARBA00022884"/>
    </source>
</evidence>
<dbReference type="GO" id="GO:0034462">
    <property type="term" value="P:small-subunit processome assembly"/>
    <property type="evidence" value="ECO:0007669"/>
    <property type="project" value="TreeGrafter"/>
</dbReference>
<dbReference type="Proteomes" id="UP001061958">
    <property type="component" value="Unassembled WGS sequence"/>
</dbReference>
<dbReference type="PANTHER" id="PTHR12311:SF7">
    <property type="entry name" value="ACTIVATOR OF BASAL TRANSCRIPTION 1"/>
    <property type="match status" value="1"/>
</dbReference>
<evidence type="ECO:0000313" key="8">
    <source>
        <dbReference type="Proteomes" id="UP001061958"/>
    </source>
</evidence>
<evidence type="ECO:0000313" key="7">
    <source>
        <dbReference type="EMBL" id="GJQ08669.1"/>
    </source>
</evidence>
<dbReference type="PANTHER" id="PTHR12311">
    <property type="entry name" value="ACTIVATOR OF BASAL TRANSCRIPTION 1"/>
    <property type="match status" value="1"/>
</dbReference>
<organism evidence="7 8">
    <name type="scientific">Galdieria partita</name>
    <dbReference type="NCBI Taxonomy" id="83374"/>
    <lineage>
        <taxon>Eukaryota</taxon>
        <taxon>Rhodophyta</taxon>
        <taxon>Bangiophyceae</taxon>
        <taxon>Galdieriales</taxon>
        <taxon>Galdieriaceae</taxon>
        <taxon>Galdieria</taxon>
    </lineage>
</organism>
<dbReference type="OrthoDB" id="5885at2759"/>
<dbReference type="SMART" id="SM00360">
    <property type="entry name" value="RRM"/>
    <property type="match status" value="1"/>
</dbReference>
<dbReference type="InterPro" id="IPR035979">
    <property type="entry name" value="RBD_domain_sf"/>
</dbReference>
<dbReference type="GO" id="GO:0005730">
    <property type="term" value="C:nucleolus"/>
    <property type="evidence" value="ECO:0007669"/>
    <property type="project" value="UniProtKB-SubCell"/>
</dbReference>
<evidence type="ECO:0000256" key="1">
    <source>
        <dbReference type="ARBA" id="ARBA00004604"/>
    </source>
</evidence>
<reference evidence="7" key="2">
    <citation type="submission" date="2022-01" db="EMBL/GenBank/DDBJ databases">
        <authorList>
            <person name="Hirooka S."/>
            <person name="Miyagishima S.Y."/>
        </authorList>
    </citation>
    <scope>NUCLEOTIDE SEQUENCE</scope>
    <source>
        <strain evidence="7">NBRC 102759</strain>
    </source>
</reference>
<feature type="domain" description="RRM" evidence="6">
    <location>
        <begin position="24"/>
        <end position="106"/>
    </location>
</feature>
<accession>A0A9C7PQF8</accession>
<dbReference type="GO" id="GO:0000472">
    <property type="term" value="P:endonucleolytic cleavage to generate mature 5'-end of SSU-rRNA from (SSU-rRNA, 5.8S rRNA, LSU-rRNA)"/>
    <property type="evidence" value="ECO:0007669"/>
    <property type="project" value="TreeGrafter"/>
</dbReference>
<evidence type="ECO:0000256" key="2">
    <source>
        <dbReference type="ARBA" id="ARBA00005819"/>
    </source>
</evidence>
<dbReference type="EMBL" id="BQMJ01000003">
    <property type="protein sequence ID" value="GJQ08669.1"/>
    <property type="molecule type" value="Genomic_DNA"/>
</dbReference>
<reference evidence="7" key="1">
    <citation type="journal article" date="2022" name="Proc. Natl. Acad. Sci. U.S.A.">
        <title>Life cycle and functional genomics of the unicellular red alga Galdieria for elucidating algal and plant evolution and industrial use.</title>
        <authorList>
            <person name="Hirooka S."/>
            <person name="Itabashi T."/>
            <person name="Ichinose T.M."/>
            <person name="Onuma R."/>
            <person name="Fujiwara T."/>
            <person name="Yamashita S."/>
            <person name="Jong L.W."/>
            <person name="Tomita R."/>
            <person name="Iwane A.H."/>
            <person name="Miyagishima S.Y."/>
        </authorList>
    </citation>
    <scope>NUCLEOTIDE SEQUENCE</scope>
    <source>
        <strain evidence="7">NBRC 102759</strain>
    </source>
</reference>
<name>A0A9C7PQF8_9RHOD</name>
<sequence>MQACRETTITENDSDDFVQDTERGVIFLTRVPPRMTVPDVRSIFSKIGSVDRIWLEPEDAESRKCRTKAGGSRRRRSKYGWIEFLDKQKAELAVDLLNNQPIGRSIGSRRKPFSEDLWNLRYLKGFKWHHLIEEKASLWKHKNRRLNLELSQMARERDFYLSRVECANVLARVKNRKTKKNKFKADISVSNEQCSSSSHCTSSLSEENMKPVSNVRILQSGSSDVQPFSENNSNIEQVLQKIFCSQDC</sequence>
<keyword evidence="3 5" id="KW-0694">RNA-binding</keyword>
<evidence type="ECO:0000256" key="5">
    <source>
        <dbReference type="PROSITE-ProRule" id="PRU00176"/>
    </source>
</evidence>
<dbReference type="InterPro" id="IPR000504">
    <property type="entry name" value="RRM_dom"/>
</dbReference>
<dbReference type="Gene3D" id="3.30.70.330">
    <property type="match status" value="1"/>
</dbReference>
<dbReference type="AlphaFoldDB" id="A0A9C7PQF8"/>
<keyword evidence="4" id="KW-0539">Nucleus</keyword>
<keyword evidence="8" id="KW-1185">Reference proteome</keyword>
<dbReference type="InterPro" id="IPR039119">
    <property type="entry name" value="ABT1/Esf2"/>
</dbReference>
<proteinExistence type="inferred from homology"/>
<protein>
    <recommendedName>
        <fullName evidence="6">RRM domain-containing protein</fullName>
    </recommendedName>
</protein>
<dbReference type="GO" id="GO:0003723">
    <property type="term" value="F:RNA binding"/>
    <property type="evidence" value="ECO:0007669"/>
    <property type="project" value="UniProtKB-UniRule"/>
</dbReference>
<comment type="caution">
    <text evidence="7">The sequence shown here is derived from an EMBL/GenBank/DDBJ whole genome shotgun (WGS) entry which is preliminary data.</text>
</comment>
<gene>
    <name evidence="7" type="ORF">GpartN1_g460.t1</name>
</gene>
<comment type="subcellular location">
    <subcellularLocation>
        <location evidence="1">Nucleus</location>
        <location evidence="1">Nucleolus</location>
    </subcellularLocation>
</comment>
<dbReference type="InterPro" id="IPR034353">
    <property type="entry name" value="ABT1/ESF2_RRM"/>
</dbReference>
<dbReference type="SUPFAM" id="SSF54928">
    <property type="entry name" value="RNA-binding domain, RBD"/>
    <property type="match status" value="1"/>
</dbReference>